<name>A0ABQ1NL98_9ENTE</name>
<dbReference type="Proteomes" id="UP000630615">
    <property type="component" value="Unassembled WGS sequence"/>
</dbReference>
<evidence type="ECO:0000313" key="2">
    <source>
        <dbReference type="EMBL" id="GGC79498.1"/>
    </source>
</evidence>
<reference evidence="3" key="1">
    <citation type="journal article" date="2019" name="Int. J. Syst. Evol. Microbiol.">
        <title>The Global Catalogue of Microorganisms (GCM) 10K type strain sequencing project: providing services to taxonomists for standard genome sequencing and annotation.</title>
        <authorList>
            <consortium name="The Broad Institute Genomics Platform"/>
            <consortium name="The Broad Institute Genome Sequencing Center for Infectious Disease"/>
            <person name="Wu L."/>
            <person name="Ma J."/>
        </authorList>
    </citation>
    <scope>NUCLEOTIDE SEQUENCE [LARGE SCALE GENOMIC DNA]</scope>
    <source>
        <strain evidence="3">CGMCC 1.15942</strain>
    </source>
</reference>
<organism evidence="2 3">
    <name type="scientific">Enterococcus wangshanyuanii</name>
    <dbReference type="NCBI Taxonomy" id="2005703"/>
    <lineage>
        <taxon>Bacteria</taxon>
        <taxon>Bacillati</taxon>
        <taxon>Bacillota</taxon>
        <taxon>Bacilli</taxon>
        <taxon>Lactobacillales</taxon>
        <taxon>Enterococcaceae</taxon>
        <taxon>Enterococcus</taxon>
    </lineage>
</organism>
<sequence>MSTNLEIHTKRCMIRRFKESDIDSFMEYRNDMDWMRHQGLKGLTKQKYADILLGEKSLKSGVQLAIVSKKNGDLIGDIYLKQEKDSCWIGYSVRQSEARQGYAYESVNATINYLKENGIKSIEAEVENSNYSSIKFLNKLKFNCVHSDQDRKIFVLHL</sequence>
<comment type="caution">
    <text evidence="2">The sequence shown here is derived from an EMBL/GenBank/DDBJ whole genome shotgun (WGS) entry which is preliminary data.</text>
</comment>
<evidence type="ECO:0000259" key="1">
    <source>
        <dbReference type="PROSITE" id="PS51186"/>
    </source>
</evidence>
<dbReference type="InterPro" id="IPR016181">
    <property type="entry name" value="Acyl_CoA_acyltransferase"/>
</dbReference>
<dbReference type="PANTHER" id="PTHR43792:SF1">
    <property type="entry name" value="N-ACETYLTRANSFERASE DOMAIN-CONTAINING PROTEIN"/>
    <property type="match status" value="1"/>
</dbReference>
<dbReference type="EMBL" id="BMKI01000001">
    <property type="protein sequence ID" value="GGC79498.1"/>
    <property type="molecule type" value="Genomic_DNA"/>
</dbReference>
<gene>
    <name evidence="2" type="ORF">GCM10011573_06460</name>
</gene>
<keyword evidence="3" id="KW-1185">Reference proteome</keyword>
<dbReference type="PANTHER" id="PTHR43792">
    <property type="entry name" value="GNAT FAMILY, PUTATIVE (AFU_ORTHOLOGUE AFUA_3G00765)-RELATED-RELATED"/>
    <property type="match status" value="1"/>
</dbReference>
<protein>
    <recommendedName>
        <fullName evidence="1">N-acetyltransferase domain-containing protein</fullName>
    </recommendedName>
</protein>
<accession>A0ABQ1NL98</accession>
<dbReference type="InterPro" id="IPR051531">
    <property type="entry name" value="N-acetyltransferase"/>
</dbReference>
<dbReference type="InterPro" id="IPR000182">
    <property type="entry name" value="GNAT_dom"/>
</dbReference>
<dbReference type="RefSeq" id="WP_227011214.1">
    <property type="nucleotide sequence ID" value="NZ_BMKI01000001.1"/>
</dbReference>
<dbReference type="Pfam" id="PF13302">
    <property type="entry name" value="Acetyltransf_3"/>
    <property type="match status" value="1"/>
</dbReference>
<feature type="domain" description="N-acetyltransferase" evidence="1">
    <location>
        <begin position="12"/>
        <end position="158"/>
    </location>
</feature>
<dbReference type="SUPFAM" id="SSF55729">
    <property type="entry name" value="Acyl-CoA N-acyltransferases (Nat)"/>
    <property type="match status" value="1"/>
</dbReference>
<proteinExistence type="predicted"/>
<dbReference type="PROSITE" id="PS51186">
    <property type="entry name" value="GNAT"/>
    <property type="match status" value="1"/>
</dbReference>
<evidence type="ECO:0000313" key="3">
    <source>
        <dbReference type="Proteomes" id="UP000630615"/>
    </source>
</evidence>
<dbReference type="Gene3D" id="3.40.630.30">
    <property type="match status" value="1"/>
</dbReference>